<dbReference type="EMBL" id="CAJOBH010156454">
    <property type="protein sequence ID" value="CAF4863793.1"/>
    <property type="molecule type" value="Genomic_DNA"/>
</dbReference>
<dbReference type="SUPFAM" id="SSF53474">
    <property type="entry name" value="alpha/beta-Hydrolases"/>
    <property type="match status" value="1"/>
</dbReference>
<proteinExistence type="predicted"/>
<dbReference type="EMBL" id="CAJOBF010009363">
    <property type="protein sequence ID" value="CAF4273627.1"/>
    <property type="molecule type" value="Genomic_DNA"/>
</dbReference>
<protein>
    <recommendedName>
        <fullName evidence="1">Dienelactone hydrolase domain-containing protein</fullName>
    </recommendedName>
</protein>
<dbReference type="EMBL" id="CAJNOV010002462">
    <property type="protein sequence ID" value="CAF1103695.1"/>
    <property type="molecule type" value="Genomic_DNA"/>
</dbReference>
<dbReference type="OrthoDB" id="10019231at2759"/>
<evidence type="ECO:0000259" key="1">
    <source>
        <dbReference type="Pfam" id="PF01738"/>
    </source>
</evidence>
<dbReference type="EMBL" id="CAJNRG010018619">
    <property type="protein sequence ID" value="CAF2260765.1"/>
    <property type="molecule type" value="Genomic_DNA"/>
</dbReference>
<accession>A0A815EEA8</accession>
<dbReference type="Gene3D" id="3.40.50.1820">
    <property type="entry name" value="alpha/beta hydrolase"/>
    <property type="match status" value="1"/>
</dbReference>
<reference evidence="3" key="1">
    <citation type="submission" date="2021-02" db="EMBL/GenBank/DDBJ databases">
        <authorList>
            <person name="Nowell W R."/>
        </authorList>
    </citation>
    <scope>NUCLEOTIDE SEQUENCE</scope>
</reference>
<dbReference type="PANTHER" id="PTHR17630">
    <property type="entry name" value="DIENELACTONE HYDROLASE"/>
    <property type="match status" value="1"/>
</dbReference>
<dbReference type="Pfam" id="PF01738">
    <property type="entry name" value="DLH"/>
    <property type="match status" value="1"/>
</dbReference>
<evidence type="ECO:0000313" key="2">
    <source>
        <dbReference type="EMBL" id="CAF1103695.1"/>
    </source>
</evidence>
<dbReference type="Proteomes" id="UP000681967">
    <property type="component" value="Unassembled WGS sequence"/>
</dbReference>
<dbReference type="Proteomes" id="UP000663855">
    <property type="component" value="Unassembled WGS sequence"/>
</dbReference>
<dbReference type="EMBL" id="CAJNOW010001223">
    <property type="protein sequence ID" value="CAF1310278.1"/>
    <property type="molecule type" value="Genomic_DNA"/>
</dbReference>
<evidence type="ECO:0000313" key="7">
    <source>
        <dbReference type="Proteomes" id="UP000663834"/>
    </source>
</evidence>
<organism evidence="3 7">
    <name type="scientific">Rotaria magnacalcarata</name>
    <dbReference type="NCBI Taxonomy" id="392030"/>
    <lineage>
        <taxon>Eukaryota</taxon>
        <taxon>Metazoa</taxon>
        <taxon>Spiralia</taxon>
        <taxon>Gnathifera</taxon>
        <taxon>Rotifera</taxon>
        <taxon>Eurotatoria</taxon>
        <taxon>Bdelloidea</taxon>
        <taxon>Philodinida</taxon>
        <taxon>Philodinidae</taxon>
        <taxon>Rotaria</taxon>
    </lineage>
</organism>
<dbReference type="InterPro" id="IPR002925">
    <property type="entry name" value="Dienelactn_hydro"/>
</dbReference>
<name>A0A815EEA8_9BILA</name>
<evidence type="ECO:0000313" key="3">
    <source>
        <dbReference type="EMBL" id="CAF1310278.1"/>
    </source>
</evidence>
<evidence type="ECO:0000313" key="6">
    <source>
        <dbReference type="EMBL" id="CAF4863793.1"/>
    </source>
</evidence>
<dbReference type="PANTHER" id="PTHR17630:SF44">
    <property type="entry name" value="PROTEIN AIM2"/>
    <property type="match status" value="1"/>
</dbReference>
<dbReference type="Proteomes" id="UP000663834">
    <property type="component" value="Unassembled WGS sequence"/>
</dbReference>
<evidence type="ECO:0000313" key="4">
    <source>
        <dbReference type="EMBL" id="CAF2260765.1"/>
    </source>
</evidence>
<dbReference type="Proteomes" id="UP000663887">
    <property type="component" value="Unassembled WGS sequence"/>
</dbReference>
<dbReference type="InterPro" id="IPR029058">
    <property type="entry name" value="AB_hydrolase_fold"/>
</dbReference>
<feature type="domain" description="Dienelactone hydrolase" evidence="1">
    <location>
        <begin position="127"/>
        <end position="256"/>
    </location>
</feature>
<sequence length="257" mass="28444">MCKKKYPIISDVDDEKLDACCLTEYHPLPGIPQGQIIKITEINTYLTLGTDSPSKNKAIVLLTDVFDLFSGDPIASSVLENVPQNPGEKMCISTKIRLAGKFLTSFAPWLFRHRQAVTLPIVEKFFKALRSEKGVTRIQAVGYCFGGLYALLVGNGELHLADVIVGCHVSLVNKTHFEQLQVPAAFVCAQEDNQFTDALRSEAEKILARKLDISSKFLLTEGTVHGFAARPDPNNPVIMKAFTQANNFIVEWAKAYL</sequence>
<dbReference type="Proteomes" id="UP000663842">
    <property type="component" value="Unassembled WGS sequence"/>
</dbReference>
<evidence type="ECO:0000313" key="5">
    <source>
        <dbReference type="EMBL" id="CAF4273627.1"/>
    </source>
</evidence>
<dbReference type="GO" id="GO:0016787">
    <property type="term" value="F:hydrolase activity"/>
    <property type="evidence" value="ECO:0007669"/>
    <property type="project" value="InterPro"/>
</dbReference>
<dbReference type="AlphaFoldDB" id="A0A815EEA8"/>
<gene>
    <name evidence="6" type="ORF">BYL167_LOCUS50673</name>
    <name evidence="2" type="ORF">CJN711_LOCUS7279</name>
    <name evidence="3" type="ORF">KQP761_LOCUS5220</name>
    <name evidence="5" type="ORF">UXM345_LOCUS31954</name>
    <name evidence="4" type="ORF">XDN619_LOCUS36113</name>
</gene>
<comment type="caution">
    <text evidence="3">The sequence shown here is derived from an EMBL/GenBank/DDBJ whole genome shotgun (WGS) entry which is preliminary data.</text>
</comment>